<proteinExistence type="inferred from homology"/>
<dbReference type="AlphaFoldDB" id="A0A2Z2NRX9"/>
<accession>A0A2Z2NRX9</accession>
<sequence length="226" mass="23896">MSRIALIHALEESVIPIRTAFAQHWPKAMCMDLLDSSLSADLADKGQLDDLIIQRFRDLGDYAANASGQGGQTQAILFTCSAFGPAIDAVKADHQIPVLRPNEAAFAEALHIGSRLALVVTFPPSLSALSAELEQMALQQGQKIEITPVLAEGALAALQRGDGEAHDQAVLQACAKLGDHDAVILGQFSLARSAEPLSRIISCPIITTPDSAVHALRSLLTSAGME</sequence>
<evidence type="ECO:0000256" key="1">
    <source>
        <dbReference type="ARBA" id="ARBA00038414"/>
    </source>
</evidence>
<dbReference type="EMBL" id="CP018632">
    <property type="protein sequence ID" value="ASJ74009.1"/>
    <property type="molecule type" value="Genomic_DNA"/>
</dbReference>
<dbReference type="OrthoDB" id="978447at2"/>
<evidence type="ECO:0000313" key="2">
    <source>
        <dbReference type="EMBL" id="ASJ74009.1"/>
    </source>
</evidence>
<evidence type="ECO:0008006" key="4">
    <source>
        <dbReference type="Google" id="ProtNLM"/>
    </source>
</evidence>
<dbReference type="InterPro" id="IPR053714">
    <property type="entry name" value="Iso_Racemase_Enz_sf"/>
</dbReference>
<dbReference type="GO" id="GO:0047661">
    <property type="term" value="F:amino-acid racemase activity"/>
    <property type="evidence" value="ECO:0007669"/>
    <property type="project" value="InterPro"/>
</dbReference>
<dbReference type="KEGG" id="gai:IMCC3135_19650"/>
<dbReference type="RefSeq" id="WP_088919107.1">
    <property type="nucleotide sequence ID" value="NZ_CP018632.1"/>
</dbReference>
<gene>
    <name evidence="2" type="ORF">IMCC3135_19650</name>
</gene>
<dbReference type="Proteomes" id="UP000250079">
    <property type="component" value="Chromosome"/>
</dbReference>
<organism evidence="2 3">
    <name type="scientific">Granulosicoccus antarcticus IMCC3135</name>
    <dbReference type="NCBI Taxonomy" id="1192854"/>
    <lineage>
        <taxon>Bacteria</taxon>
        <taxon>Pseudomonadati</taxon>
        <taxon>Pseudomonadota</taxon>
        <taxon>Gammaproteobacteria</taxon>
        <taxon>Chromatiales</taxon>
        <taxon>Granulosicoccaceae</taxon>
        <taxon>Granulosicoccus</taxon>
    </lineage>
</organism>
<protein>
    <recommendedName>
        <fullName evidence="4">Arylsulfatase</fullName>
    </recommendedName>
</protein>
<evidence type="ECO:0000313" key="3">
    <source>
        <dbReference type="Proteomes" id="UP000250079"/>
    </source>
</evidence>
<reference evidence="2 3" key="1">
    <citation type="submission" date="2016-12" db="EMBL/GenBank/DDBJ databases">
        <authorList>
            <person name="Song W.-J."/>
            <person name="Kurnit D.M."/>
        </authorList>
    </citation>
    <scope>NUCLEOTIDE SEQUENCE [LARGE SCALE GENOMIC DNA]</scope>
    <source>
        <strain evidence="2 3">IMCC3135</strain>
    </source>
</reference>
<dbReference type="Gene3D" id="3.40.50.12500">
    <property type="match status" value="1"/>
</dbReference>
<dbReference type="InterPro" id="IPR015942">
    <property type="entry name" value="Asp/Glu/hydantoin_racemase"/>
</dbReference>
<dbReference type="Pfam" id="PF01177">
    <property type="entry name" value="Asp_Glu_race"/>
    <property type="match status" value="1"/>
</dbReference>
<keyword evidence="3" id="KW-1185">Reference proteome</keyword>
<comment type="similarity">
    <text evidence="1">Belongs to the HyuE racemase family.</text>
</comment>
<name>A0A2Z2NRX9_9GAMM</name>